<comment type="caution">
    <text evidence="2">The sequence shown here is derived from an EMBL/GenBank/DDBJ whole genome shotgun (WGS) entry which is preliminary data.</text>
</comment>
<dbReference type="Pfam" id="PF16358">
    <property type="entry name" value="RcsF"/>
    <property type="match status" value="1"/>
</dbReference>
<gene>
    <name evidence="2" type="ORF">A10D4_04760</name>
</gene>
<evidence type="ECO:0000313" key="3">
    <source>
        <dbReference type="Proteomes" id="UP000014115"/>
    </source>
</evidence>
<keyword evidence="1" id="KW-0732">Signal</keyword>
<dbReference type="STRING" id="740709.A10D4_04760"/>
<dbReference type="GO" id="GO:0009279">
    <property type="term" value="C:cell outer membrane"/>
    <property type="evidence" value="ECO:0007669"/>
    <property type="project" value="InterPro"/>
</dbReference>
<feature type="signal peptide" evidence="1">
    <location>
        <begin position="1"/>
        <end position="20"/>
    </location>
</feature>
<sequence>MRFLSIASTTLALSALLTLAGCSSYQFESNADPENFKRYFGERNIDVYMNDETPDRAFKLLSIVTGESCQAAKNQPPANASDAKQALRSEAYRFKADAVVYTQCFDLSSRSDNYCYSKMACFGQAVGWQN</sequence>
<evidence type="ECO:0000313" key="2">
    <source>
        <dbReference type="EMBL" id="EKE84894.1"/>
    </source>
</evidence>
<dbReference type="PROSITE" id="PS51257">
    <property type="entry name" value="PROKAR_LIPOPROTEIN"/>
    <property type="match status" value="1"/>
</dbReference>
<reference evidence="2 3" key="1">
    <citation type="journal article" date="2012" name="J. Bacteriol.">
        <title>Genome Sequence of Idiomarina xiamenensis Type Strain 10-D-4.</title>
        <authorList>
            <person name="Lai Q."/>
            <person name="Wang L."/>
            <person name="Wang W."/>
            <person name="Shao Z."/>
        </authorList>
    </citation>
    <scope>NUCLEOTIDE SEQUENCE [LARGE SCALE GENOMIC DNA]</scope>
    <source>
        <strain evidence="2 3">10-D-4</strain>
    </source>
</reference>
<dbReference type="PATRIC" id="fig|740709.3.peg.965"/>
<proteinExistence type="predicted"/>
<protein>
    <recommendedName>
        <fullName evidence="4">Lipoprotein</fullName>
    </recommendedName>
</protein>
<dbReference type="GO" id="GO:0035556">
    <property type="term" value="P:intracellular signal transduction"/>
    <property type="evidence" value="ECO:0007669"/>
    <property type="project" value="InterPro"/>
</dbReference>
<organism evidence="2 3">
    <name type="scientific">Idiomarina xiamenensis 10-D-4</name>
    <dbReference type="NCBI Taxonomy" id="740709"/>
    <lineage>
        <taxon>Bacteria</taxon>
        <taxon>Pseudomonadati</taxon>
        <taxon>Pseudomonadota</taxon>
        <taxon>Gammaproteobacteria</taxon>
        <taxon>Alteromonadales</taxon>
        <taxon>Idiomarinaceae</taxon>
        <taxon>Idiomarina</taxon>
    </lineage>
</organism>
<dbReference type="AlphaFoldDB" id="K2KQZ9"/>
<evidence type="ECO:0008006" key="4">
    <source>
        <dbReference type="Google" id="ProtNLM"/>
    </source>
</evidence>
<name>K2KQZ9_9GAMM</name>
<dbReference type="Proteomes" id="UP000014115">
    <property type="component" value="Unassembled WGS sequence"/>
</dbReference>
<dbReference type="Gene3D" id="3.30.110.70">
    <property type="entry name" value="Hypothetical protein apc22750. Chain B"/>
    <property type="match status" value="1"/>
</dbReference>
<evidence type="ECO:0000256" key="1">
    <source>
        <dbReference type="SAM" id="SignalP"/>
    </source>
</evidence>
<keyword evidence="3" id="KW-1185">Reference proteome</keyword>
<dbReference type="OrthoDB" id="6239907at2"/>
<dbReference type="EMBL" id="AMRG01000004">
    <property type="protein sequence ID" value="EKE84894.1"/>
    <property type="molecule type" value="Genomic_DNA"/>
</dbReference>
<feature type="chain" id="PRO_5003860085" description="Lipoprotein" evidence="1">
    <location>
        <begin position="21"/>
        <end position="130"/>
    </location>
</feature>
<dbReference type="InterPro" id="IPR030852">
    <property type="entry name" value="RcsF"/>
</dbReference>
<dbReference type="RefSeq" id="WP_008488066.1">
    <property type="nucleotide sequence ID" value="NZ_AMRG01000004.1"/>
</dbReference>
<dbReference type="eggNOG" id="ENOG5031N62">
    <property type="taxonomic scope" value="Bacteria"/>
</dbReference>
<accession>K2KQZ9</accession>